<evidence type="ECO:0000256" key="2">
    <source>
        <dbReference type="ARBA" id="ARBA00022670"/>
    </source>
</evidence>
<dbReference type="InterPro" id="IPR055210">
    <property type="entry name" value="CtpA/B_N"/>
</dbReference>
<keyword evidence="2 5" id="KW-0645">Protease</keyword>
<dbReference type="NCBIfam" id="TIGR00225">
    <property type="entry name" value="prc"/>
    <property type="match status" value="1"/>
</dbReference>
<dbReference type="InterPro" id="IPR036034">
    <property type="entry name" value="PDZ_sf"/>
</dbReference>
<keyword evidence="6" id="KW-1133">Transmembrane helix</keyword>
<gene>
    <name evidence="8" type="ordered locus">Spith_0039</name>
</gene>
<keyword evidence="9" id="KW-1185">Reference proteome</keyword>
<evidence type="ECO:0000256" key="5">
    <source>
        <dbReference type="RuleBase" id="RU004404"/>
    </source>
</evidence>
<evidence type="ECO:0000256" key="1">
    <source>
        <dbReference type="ARBA" id="ARBA00009179"/>
    </source>
</evidence>
<evidence type="ECO:0000259" key="7">
    <source>
        <dbReference type="PROSITE" id="PS50106"/>
    </source>
</evidence>
<feature type="transmembrane region" description="Helical" evidence="6">
    <location>
        <begin position="30"/>
        <end position="49"/>
    </location>
</feature>
<dbReference type="PANTHER" id="PTHR32060">
    <property type="entry name" value="TAIL-SPECIFIC PROTEASE"/>
    <property type="match status" value="1"/>
</dbReference>
<dbReference type="SMART" id="SM00228">
    <property type="entry name" value="PDZ"/>
    <property type="match status" value="1"/>
</dbReference>
<keyword evidence="6" id="KW-0812">Transmembrane</keyword>
<dbReference type="SMART" id="SM00245">
    <property type="entry name" value="TSPc"/>
    <property type="match status" value="1"/>
</dbReference>
<dbReference type="FunFam" id="2.30.42.10:FF:000063">
    <property type="entry name" value="Peptidase, S41 family"/>
    <property type="match status" value="1"/>
</dbReference>
<evidence type="ECO:0000256" key="4">
    <source>
        <dbReference type="ARBA" id="ARBA00022825"/>
    </source>
</evidence>
<evidence type="ECO:0000313" key="8">
    <source>
        <dbReference type="EMBL" id="AEJ60326.1"/>
    </source>
</evidence>
<feature type="domain" description="PDZ" evidence="7">
    <location>
        <begin position="111"/>
        <end position="185"/>
    </location>
</feature>
<keyword evidence="6" id="KW-0472">Membrane</keyword>
<evidence type="ECO:0000256" key="3">
    <source>
        <dbReference type="ARBA" id="ARBA00022801"/>
    </source>
</evidence>
<dbReference type="CDD" id="cd07560">
    <property type="entry name" value="Peptidase_S41_CPP"/>
    <property type="match status" value="1"/>
</dbReference>
<dbReference type="GO" id="GO:0004175">
    <property type="term" value="F:endopeptidase activity"/>
    <property type="evidence" value="ECO:0007669"/>
    <property type="project" value="TreeGrafter"/>
</dbReference>
<dbReference type="SUPFAM" id="SSF50156">
    <property type="entry name" value="PDZ domain-like"/>
    <property type="match status" value="1"/>
</dbReference>
<dbReference type="SUPFAM" id="SSF52096">
    <property type="entry name" value="ClpP/crotonase"/>
    <property type="match status" value="1"/>
</dbReference>
<dbReference type="InterPro" id="IPR029045">
    <property type="entry name" value="ClpP/crotonase-like_dom_sf"/>
</dbReference>
<reference evidence="8 9" key="1">
    <citation type="submission" date="2011-06" db="EMBL/GenBank/DDBJ databases">
        <title>The complete genome of Spirochaeta thermophila DSM 6578.</title>
        <authorList>
            <consortium name="US DOE Joint Genome Institute (JGI-PGF)"/>
            <person name="Lucas S."/>
            <person name="Lapidus A."/>
            <person name="Bruce D."/>
            <person name="Goodwin L."/>
            <person name="Pitluck S."/>
            <person name="Peters L."/>
            <person name="Kyrpides N."/>
            <person name="Mavromatis K."/>
            <person name="Ivanova N."/>
            <person name="Mikailova N."/>
            <person name="Pagani I."/>
            <person name="Chertkov O."/>
            <person name="Detter J.C."/>
            <person name="Tapia R."/>
            <person name="Han C."/>
            <person name="Land M."/>
            <person name="Hauser L."/>
            <person name="Markowitz V."/>
            <person name="Cheng J.-F."/>
            <person name="Hugenholtz P."/>
            <person name="Woyke T."/>
            <person name="Wu D."/>
            <person name="Spring S."/>
            <person name="Merkhoffer B."/>
            <person name="Schneider S."/>
            <person name="Klenk H.-P."/>
            <person name="Eisen J.A."/>
        </authorList>
    </citation>
    <scope>NUCLEOTIDE SEQUENCE [LARGE SCALE GENOMIC DNA]</scope>
    <source>
        <strain evidence="9">ATCC 700085 / DSM 6578 / Z-1203</strain>
    </source>
</reference>
<dbReference type="PANTHER" id="PTHR32060:SF30">
    <property type="entry name" value="CARBOXY-TERMINAL PROCESSING PROTEASE CTPA"/>
    <property type="match status" value="1"/>
</dbReference>
<dbReference type="STRING" id="869211.Spith_0039"/>
<dbReference type="Gene3D" id="3.30.750.44">
    <property type="match status" value="1"/>
</dbReference>
<dbReference type="Proteomes" id="UP000007254">
    <property type="component" value="Chromosome"/>
</dbReference>
<protein>
    <submittedName>
        <fullName evidence="8">Carboxyl-terminal protease</fullName>
    </submittedName>
</protein>
<dbReference type="Gene3D" id="2.30.42.10">
    <property type="match status" value="1"/>
</dbReference>
<dbReference type="GO" id="GO:0006508">
    <property type="term" value="P:proteolysis"/>
    <property type="evidence" value="ECO:0007669"/>
    <property type="project" value="UniProtKB-KW"/>
</dbReference>
<accession>G0GBG7</accession>
<name>G0GBG7_WINT7</name>
<dbReference type="MEROPS" id="S41.004"/>
<dbReference type="Pfam" id="PF22694">
    <property type="entry name" value="CtpB_N-like"/>
    <property type="match status" value="1"/>
</dbReference>
<dbReference type="PROSITE" id="PS50106">
    <property type="entry name" value="PDZ"/>
    <property type="match status" value="1"/>
</dbReference>
<dbReference type="EMBL" id="CP002903">
    <property type="protein sequence ID" value="AEJ60326.1"/>
    <property type="molecule type" value="Genomic_DNA"/>
</dbReference>
<evidence type="ECO:0000256" key="6">
    <source>
        <dbReference type="SAM" id="Phobius"/>
    </source>
</evidence>
<dbReference type="GO" id="GO:0007165">
    <property type="term" value="P:signal transduction"/>
    <property type="evidence" value="ECO:0007669"/>
    <property type="project" value="TreeGrafter"/>
</dbReference>
<sequence>MTKREVFLRIDFTQALKVVMMKKGDVRLRGIWWGGFLLLFGFLMSLVWADGLFALDRSTDQLLSLFETVFSYVQDHYVEEPDPEVLLEGALEGLFESLDDPYSEYLSEEELRDLSDTTRGEFGGIGLYIAKETSNGGDAGYVDVVAPIEGTPAYRAGILAGDKIIGIEGESTMDLSIDEVLSRLRGEPGTQVTITIKRGGDYVFDVTLTRAIIQVPTVRYEFLPEHKVGILRIIQFTPHTPEKVEEAISAFKEQGYRGLLIDVRSNPGGLLDSVLEITDFFFREGIMLREEGRTSEATRTYYATGDLLVDEDIPVVVLVNRGTASAAEILSGVLKDRGRGTLVGETTYGKGSVQQVQLLPRGGFRLTVARYYTPSGVVIDKHGIEPDVTVEEETFTEDQMALYGELLSSGRITEFVVSHDVVPSEEAIRSFISRLASERPEYDPEILRRLIHAEVVRRSTHPPLYDPDYDRVMQEGMRILLGLMGGET</sequence>
<dbReference type="InterPro" id="IPR041489">
    <property type="entry name" value="PDZ_6"/>
</dbReference>
<keyword evidence="4 5" id="KW-0720">Serine protease</keyword>
<dbReference type="GO" id="GO:0008236">
    <property type="term" value="F:serine-type peptidase activity"/>
    <property type="evidence" value="ECO:0007669"/>
    <property type="project" value="UniProtKB-KW"/>
</dbReference>
<dbReference type="KEGG" id="stq:Spith_0039"/>
<evidence type="ECO:0000313" key="9">
    <source>
        <dbReference type="Proteomes" id="UP000007254"/>
    </source>
</evidence>
<dbReference type="CDD" id="cd06782">
    <property type="entry name" value="cpPDZ_CPP-like"/>
    <property type="match status" value="1"/>
</dbReference>
<comment type="similarity">
    <text evidence="1 5">Belongs to the peptidase S41A family.</text>
</comment>
<keyword evidence="3 5" id="KW-0378">Hydrolase</keyword>
<dbReference type="InterPro" id="IPR004447">
    <property type="entry name" value="Peptidase_S41A"/>
</dbReference>
<proteinExistence type="inferred from homology"/>
<dbReference type="AlphaFoldDB" id="G0GBG7"/>
<organism evidence="8 9">
    <name type="scientific">Winmispira thermophila (strain ATCC 700085 / DSM 6578 / Z-1203)</name>
    <name type="common">Spirochaeta thermophila</name>
    <dbReference type="NCBI Taxonomy" id="869211"/>
    <lineage>
        <taxon>Bacteria</taxon>
        <taxon>Pseudomonadati</taxon>
        <taxon>Spirochaetota</taxon>
        <taxon>Spirochaetia</taxon>
        <taxon>Winmispirales</taxon>
        <taxon>Winmispiraceae</taxon>
        <taxon>Winmispira</taxon>
    </lineage>
</organism>
<dbReference type="Pfam" id="PF17820">
    <property type="entry name" value="PDZ_6"/>
    <property type="match status" value="1"/>
</dbReference>
<dbReference type="InterPro" id="IPR005151">
    <property type="entry name" value="Tail-specific_protease"/>
</dbReference>
<dbReference type="Gene3D" id="3.90.226.10">
    <property type="entry name" value="2-enoyl-CoA Hydratase, Chain A, domain 1"/>
    <property type="match status" value="1"/>
</dbReference>
<dbReference type="GO" id="GO:0030288">
    <property type="term" value="C:outer membrane-bounded periplasmic space"/>
    <property type="evidence" value="ECO:0007669"/>
    <property type="project" value="TreeGrafter"/>
</dbReference>
<dbReference type="InterPro" id="IPR001478">
    <property type="entry name" value="PDZ"/>
</dbReference>
<dbReference type="HOGENOM" id="CLU_017295_3_0_12"/>
<dbReference type="Pfam" id="PF03572">
    <property type="entry name" value="Peptidase_S41"/>
    <property type="match status" value="1"/>
</dbReference>